<dbReference type="PROSITE" id="PS50067">
    <property type="entry name" value="KINESIN_MOTOR_2"/>
    <property type="match status" value="1"/>
</dbReference>
<proteinExistence type="inferred from homology"/>
<feature type="region of interest" description="Disordered" evidence="7">
    <location>
        <begin position="668"/>
        <end position="769"/>
    </location>
</feature>
<feature type="compositionally biased region" description="Polar residues" evidence="7">
    <location>
        <begin position="1504"/>
        <end position="1520"/>
    </location>
</feature>
<dbReference type="EMBL" id="CDMY01000474">
    <property type="protein sequence ID" value="CEM15917.1"/>
    <property type="molecule type" value="Genomic_DNA"/>
</dbReference>
<evidence type="ECO:0000259" key="8">
    <source>
        <dbReference type="PROSITE" id="PS50067"/>
    </source>
</evidence>
<feature type="domain" description="Kinesin motor" evidence="8">
    <location>
        <begin position="15"/>
        <end position="496"/>
    </location>
</feature>
<dbReference type="Pfam" id="PF00225">
    <property type="entry name" value="Kinesin"/>
    <property type="match status" value="1"/>
</dbReference>
<dbReference type="PRINTS" id="PR00380">
    <property type="entry name" value="KINESINHEAVY"/>
</dbReference>
<dbReference type="InterPro" id="IPR027417">
    <property type="entry name" value="P-loop_NTPase"/>
</dbReference>
<evidence type="ECO:0000256" key="1">
    <source>
        <dbReference type="ARBA" id="ARBA00022741"/>
    </source>
</evidence>
<feature type="compositionally biased region" description="Low complexity" evidence="7">
    <location>
        <begin position="691"/>
        <end position="706"/>
    </location>
</feature>
<dbReference type="InterPro" id="IPR036961">
    <property type="entry name" value="Kinesin_motor_dom_sf"/>
</dbReference>
<dbReference type="GO" id="GO:0005524">
    <property type="term" value="F:ATP binding"/>
    <property type="evidence" value="ECO:0007669"/>
    <property type="project" value="UniProtKB-UniRule"/>
</dbReference>
<evidence type="ECO:0000256" key="2">
    <source>
        <dbReference type="ARBA" id="ARBA00022840"/>
    </source>
</evidence>
<keyword evidence="4 5" id="KW-0505">Motor protein</keyword>
<evidence type="ECO:0000313" key="10">
    <source>
        <dbReference type="Proteomes" id="UP000041254"/>
    </source>
</evidence>
<dbReference type="GO" id="GO:0003777">
    <property type="term" value="F:microtubule motor activity"/>
    <property type="evidence" value="ECO:0007669"/>
    <property type="project" value="InterPro"/>
</dbReference>
<dbReference type="OrthoDB" id="3176171at2759"/>
<evidence type="ECO:0000256" key="3">
    <source>
        <dbReference type="ARBA" id="ARBA00023054"/>
    </source>
</evidence>
<organism evidence="9 10">
    <name type="scientific">Vitrella brassicaformis (strain CCMP3155)</name>
    <dbReference type="NCBI Taxonomy" id="1169540"/>
    <lineage>
        <taxon>Eukaryota</taxon>
        <taxon>Sar</taxon>
        <taxon>Alveolata</taxon>
        <taxon>Colpodellida</taxon>
        <taxon>Vitrellaceae</taxon>
        <taxon>Vitrella</taxon>
    </lineage>
</organism>
<dbReference type="SMART" id="SM00129">
    <property type="entry name" value="KISc"/>
    <property type="match status" value="1"/>
</dbReference>
<dbReference type="Gene3D" id="3.40.850.10">
    <property type="entry name" value="Kinesin motor domain"/>
    <property type="match status" value="2"/>
</dbReference>
<feature type="coiled-coil region" evidence="6">
    <location>
        <begin position="1170"/>
        <end position="1360"/>
    </location>
</feature>
<dbReference type="PANTHER" id="PTHR47968">
    <property type="entry name" value="CENTROMERE PROTEIN E"/>
    <property type="match status" value="1"/>
</dbReference>
<dbReference type="STRING" id="1169540.A0A0G4FQ18"/>
<dbReference type="InParanoid" id="A0A0G4FQ18"/>
<comment type="similarity">
    <text evidence="5">Belongs to the TRAFAC class myosin-kinesin ATPase superfamily. Kinesin family.</text>
</comment>
<evidence type="ECO:0000256" key="5">
    <source>
        <dbReference type="PROSITE-ProRule" id="PRU00283"/>
    </source>
</evidence>
<accession>A0A0G4FQ18</accession>
<name>A0A0G4FQ18_VITBC</name>
<feature type="compositionally biased region" description="Acidic residues" evidence="7">
    <location>
        <begin position="1531"/>
        <end position="1543"/>
    </location>
</feature>
<dbReference type="PROSITE" id="PS00411">
    <property type="entry name" value="KINESIN_MOTOR_1"/>
    <property type="match status" value="1"/>
</dbReference>
<dbReference type="InterPro" id="IPR001752">
    <property type="entry name" value="Kinesin_motor_dom"/>
</dbReference>
<feature type="region of interest" description="Disordered" evidence="7">
    <location>
        <begin position="1577"/>
        <end position="1696"/>
    </location>
</feature>
<dbReference type="Gene3D" id="2.60.200.20">
    <property type="match status" value="1"/>
</dbReference>
<feature type="region of interest" description="Disordered" evidence="7">
    <location>
        <begin position="156"/>
        <end position="206"/>
    </location>
</feature>
<dbReference type="GO" id="GO:0007018">
    <property type="term" value="P:microtubule-based movement"/>
    <property type="evidence" value="ECO:0007669"/>
    <property type="project" value="InterPro"/>
</dbReference>
<evidence type="ECO:0000313" key="9">
    <source>
        <dbReference type="EMBL" id="CEM15917.1"/>
    </source>
</evidence>
<feature type="region of interest" description="Disordered" evidence="7">
    <location>
        <begin position="1491"/>
        <end position="1551"/>
    </location>
</feature>
<evidence type="ECO:0000256" key="7">
    <source>
        <dbReference type="SAM" id="MobiDB-lite"/>
    </source>
</evidence>
<dbReference type="InterPro" id="IPR008984">
    <property type="entry name" value="SMAD_FHA_dom_sf"/>
</dbReference>
<feature type="coiled-coil region" evidence="6">
    <location>
        <begin position="1046"/>
        <end position="1136"/>
    </location>
</feature>
<protein>
    <recommendedName>
        <fullName evidence="8">Kinesin motor domain-containing protein</fullName>
    </recommendedName>
</protein>
<keyword evidence="3 6" id="KW-0175">Coiled coil</keyword>
<keyword evidence="10" id="KW-1185">Reference proteome</keyword>
<feature type="compositionally biased region" description="Low complexity" evidence="7">
    <location>
        <begin position="669"/>
        <end position="684"/>
    </location>
</feature>
<keyword evidence="1 5" id="KW-0547">Nucleotide-binding</keyword>
<dbReference type="VEuPathDB" id="CryptoDB:Vbra_15902"/>
<dbReference type="SUPFAM" id="SSF49879">
    <property type="entry name" value="SMAD/FHA domain"/>
    <property type="match status" value="1"/>
</dbReference>
<keyword evidence="2 5" id="KW-0067">ATP-binding</keyword>
<dbReference type="InterPro" id="IPR019821">
    <property type="entry name" value="Kinesin_motor_CS"/>
</dbReference>
<gene>
    <name evidence="9" type="ORF">Vbra_15902</name>
</gene>
<feature type="compositionally biased region" description="Basic and acidic residues" evidence="7">
    <location>
        <begin position="156"/>
        <end position="165"/>
    </location>
</feature>
<sequence>MVLDKSTAMDAPEERHKVAVRVRPYLPKEKEHPGDSPVRCLTERCVQVLLPSDGSVEGQIEPGIRHKDYFFDHIFNSVDRSNDKYAGQREVYQTMGRMMLKSAWRGFNTCLLAYGQTGSGKSHSVVGTDTDPGLLPRIATKLFEIVAEHDRRQQLAQKNRGDIRGVARRKSLAHGLRSLPRTGSDDRDLGHSPAVTPGSVKPSPALTLLQRQKSDKLLDYAEEDEGALTMEVPLQDASKPRAALTAEVFKRLGQTGSVMHSGSISKPTVSAKGKKTEKPIEKGKVIITMTFIEIYHEKVRDLLALPNQDAACQVHTHPTIGVFLNGAVQPVVTSINDLNTYVSYGLRSRSTANTGLNAHSSRSHAIVTLYINRVGECAGRLHLVDLAGAENVSNVRGGQERQTEGRYINKGLLQLSIVINQIVEKQKQQKMAEFAIPGSETKQRHIAYRDSKLTYFLSDSLEGNSRTALLANISPNSKDLQYTLSTLRFAELMSRIKVKPRINKTPQALLDDLRKYMNSLKSGLAMNEDGRLETLMKDIQEIQDVEKFAEILKGLATGYGATAQRDDTRTRRRMSHHLGGGGSIMTPFLTNISVDPILNNKIKLVLSQPSQTIGTDLTCELVLQGLGILPAHCRLRRPPEEKPPTLPEGANLMLPISTAPTVAFQVQPSGESFSSGDSSSAVGSPQRSILRGSASSSPAARGSARRVTLVEGPFGNPVLQQEDERQEDMAPADETGSAEKDESESLSESAASADHEFHGHESQQSVSPSGIMAFSDGLAQQAFLEACSDAMEGGLGSVVVNGRVLRAGEELELQHGDWIVFGQGQVFRMVFPLRYVEDPQLLEQDNKKDQQLYGTVMDELQKINAKAVRRHSTSDNWEKTALKLYGEEKAAELKRQVEALQPLVEEANQLTVAVRGTESSDGGQQGVVDYEFFIGITTDSLQLDAVTPQSVVVQRDNLNSLRPDGRQRTIVKPLDETTGTHYKTVGVHLPRGFEDLVEQFRSVHREGGYGPDQRQEADHAAAGYERGVDGKDPWLPLPSSMWKGLLDNASRRQQMLVDELIEARQASTHSKKETEARSEQQAQLRLDMAKAQTELEHLRKAVEEQTASSKKLAEERDHLLRENGQLSLLCERLEKEKDTDATAKLQQQRMDDQHAAAIKAAVTSAEIEWKTRAEEAQKRYETELEKEREIATLHRERADGLQSMLDERIKDLTRQLNDARKSAKEQEDYYRQQLTDQGANSQQTQQRLINQHAQKVEDLLNLLHAAKNEAHMNLKDRDQLERTIQKLEHQLHEEGERSQEREAAHVEEVDRLNCTIRELQGDLEEKSHRLAELSRWEAEYGALLDSREATQQQLDEIKQKAIKLLRGMVKVHARNEELARLVRDYRRTRFNYNLELYRKFAEFYHFLHRSGLFKDTALHDASAAKAWGCLRRLAHGWNPRHQVIKSRRNRHAHINERFYFSSPADEATDEWNIASQRLDIPIKNAEYLVYPPPFEEPPGKSMKPSRSSPSLHQPMMQTETPVGPPPQGEADLGDDEGEGEGDGGEPPAAWGNWNEWFQEVKDEWGGLLAHQDVHLAEKGDLSDPPPCATAAEEAAFQTPVFSRPDTYQGSRVAPVSHHPTHLPDYSNKAPYKARQGWGGEAGMPPSSHRTGKSSPGRSTHLEPSRPTSAVSRPTSATKRQQQQAHSRPSSAGLTYR</sequence>
<feature type="compositionally biased region" description="Polar residues" evidence="7">
    <location>
        <begin position="1665"/>
        <end position="1696"/>
    </location>
</feature>
<dbReference type="Proteomes" id="UP000041254">
    <property type="component" value="Unassembled WGS sequence"/>
</dbReference>
<dbReference type="PANTHER" id="PTHR47968:SF75">
    <property type="entry name" value="CENTROMERE-ASSOCIATED PROTEIN E"/>
    <property type="match status" value="1"/>
</dbReference>
<dbReference type="SUPFAM" id="SSF52540">
    <property type="entry name" value="P-loop containing nucleoside triphosphate hydrolases"/>
    <property type="match status" value="1"/>
</dbReference>
<reference evidence="9 10" key="1">
    <citation type="submission" date="2014-11" db="EMBL/GenBank/DDBJ databases">
        <authorList>
            <person name="Zhu J."/>
            <person name="Qi W."/>
            <person name="Song R."/>
        </authorList>
    </citation>
    <scope>NUCLEOTIDE SEQUENCE [LARGE SCALE GENOMIC DNA]</scope>
</reference>
<evidence type="ECO:0000256" key="4">
    <source>
        <dbReference type="ARBA" id="ARBA00023175"/>
    </source>
</evidence>
<dbReference type="InterPro" id="IPR027640">
    <property type="entry name" value="Kinesin-like_fam"/>
</dbReference>
<evidence type="ECO:0000256" key="6">
    <source>
        <dbReference type="SAM" id="Coils"/>
    </source>
</evidence>
<feature type="binding site" evidence="5">
    <location>
        <begin position="115"/>
        <end position="122"/>
    </location>
    <ligand>
        <name>ATP</name>
        <dbReference type="ChEBI" id="CHEBI:30616"/>
    </ligand>
</feature>
<dbReference type="GO" id="GO:0008017">
    <property type="term" value="F:microtubule binding"/>
    <property type="evidence" value="ECO:0007669"/>
    <property type="project" value="InterPro"/>
</dbReference>